<organism evidence="1 2">
    <name type="scientific">Candidatus Alloenteromonas pullistercoris</name>
    <dbReference type="NCBI Taxonomy" id="2840785"/>
    <lineage>
        <taxon>Bacteria</taxon>
        <taxon>Bacillati</taxon>
        <taxon>Bacillota</taxon>
        <taxon>Bacillota incertae sedis</taxon>
        <taxon>Candidatus Alloenteromonas</taxon>
    </lineage>
</organism>
<proteinExistence type="predicted"/>
<dbReference type="InterPro" id="IPR014871">
    <property type="entry name" value="dUTPase/dCTP_pyrophosphatase"/>
</dbReference>
<reference evidence="1" key="1">
    <citation type="submission" date="2020-10" db="EMBL/GenBank/DDBJ databases">
        <authorList>
            <person name="Gilroy R."/>
        </authorList>
    </citation>
    <scope>NUCLEOTIDE SEQUENCE</scope>
    <source>
        <strain evidence="1">17113</strain>
    </source>
</reference>
<sequence>MTEDKICLSDLFPMQRSLDEEIGEKHGVTYASTAHRRLLALLVELGEFANETRCFKYWSDKGMGPKGRILDEYADALHFFLSIGVSLGVSSYTHRFAVKEKDLSEALLNVYSLSCKLLADLTPENYLASFSAFLNIIPLLDYSVEDVRGAYLAKLSVNRNRQKEGY</sequence>
<evidence type="ECO:0000313" key="1">
    <source>
        <dbReference type="EMBL" id="MBO8426552.1"/>
    </source>
</evidence>
<dbReference type="InterPro" id="IPR016947">
    <property type="entry name" value="UCP030140"/>
</dbReference>
<dbReference type="Gene3D" id="1.10.4010.10">
    <property type="entry name" value="Type II deoxyuridine triphosphatase"/>
    <property type="match status" value="1"/>
</dbReference>
<dbReference type="Pfam" id="PF08761">
    <property type="entry name" value="dUTPase_2"/>
    <property type="match status" value="1"/>
</dbReference>
<dbReference type="SUPFAM" id="SSF101386">
    <property type="entry name" value="all-alpha NTP pyrophosphatases"/>
    <property type="match status" value="1"/>
</dbReference>
<name>A0A9D9DGM3_9FIRM</name>
<dbReference type="AlphaFoldDB" id="A0A9D9DGM3"/>
<dbReference type="PIRSF" id="PIRSF030140">
    <property type="entry name" value="UCP030140"/>
    <property type="match status" value="1"/>
</dbReference>
<dbReference type="EMBL" id="JADINA010000028">
    <property type="protein sequence ID" value="MBO8426552.1"/>
    <property type="molecule type" value="Genomic_DNA"/>
</dbReference>
<comment type="caution">
    <text evidence="1">The sequence shown here is derived from an EMBL/GenBank/DDBJ whole genome shotgun (WGS) entry which is preliminary data.</text>
</comment>
<reference evidence="1" key="2">
    <citation type="journal article" date="2021" name="PeerJ">
        <title>Extensive microbial diversity within the chicken gut microbiome revealed by metagenomics and culture.</title>
        <authorList>
            <person name="Gilroy R."/>
            <person name="Ravi A."/>
            <person name="Getino M."/>
            <person name="Pursley I."/>
            <person name="Horton D.L."/>
            <person name="Alikhan N.F."/>
            <person name="Baker D."/>
            <person name="Gharbi K."/>
            <person name="Hall N."/>
            <person name="Watson M."/>
            <person name="Adriaenssens E.M."/>
            <person name="Foster-Nyarko E."/>
            <person name="Jarju S."/>
            <person name="Secka A."/>
            <person name="Antonio M."/>
            <person name="Oren A."/>
            <person name="Chaudhuri R.R."/>
            <person name="La Ragione R."/>
            <person name="Hildebrand F."/>
            <person name="Pallen M.J."/>
        </authorList>
    </citation>
    <scope>NUCLEOTIDE SEQUENCE</scope>
    <source>
        <strain evidence="1">17113</strain>
    </source>
</reference>
<dbReference type="Proteomes" id="UP000823634">
    <property type="component" value="Unassembled WGS sequence"/>
</dbReference>
<evidence type="ECO:0000313" key="2">
    <source>
        <dbReference type="Proteomes" id="UP000823634"/>
    </source>
</evidence>
<accession>A0A9D9DGM3</accession>
<protein>
    <submittedName>
        <fullName evidence="1">dUTP diphosphatase</fullName>
    </submittedName>
</protein>
<dbReference type="CDD" id="cd11527">
    <property type="entry name" value="NTP-PPase_dUTPase"/>
    <property type="match status" value="1"/>
</dbReference>
<gene>
    <name evidence="1" type="ORF">IAC61_04435</name>
</gene>